<keyword evidence="10 17" id="KW-0560">Oxidoreductase</keyword>
<dbReference type="GO" id="GO:0052693">
    <property type="term" value="F:epoxyqueuosine reductase activity"/>
    <property type="evidence" value="ECO:0007669"/>
    <property type="project" value="UniProtKB-UniRule"/>
</dbReference>
<keyword evidence="12 17" id="KW-0411">Iron-sulfur</keyword>
<evidence type="ECO:0000313" key="19">
    <source>
        <dbReference type="Proteomes" id="UP000230564"/>
    </source>
</evidence>
<keyword evidence="6 17" id="KW-0004">4Fe-4S</keyword>
<evidence type="ECO:0000256" key="7">
    <source>
        <dbReference type="ARBA" id="ARBA00022694"/>
    </source>
</evidence>
<evidence type="ECO:0000256" key="6">
    <source>
        <dbReference type="ARBA" id="ARBA00022485"/>
    </source>
</evidence>
<evidence type="ECO:0000256" key="16">
    <source>
        <dbReference type="ARBA" id="ARBA00047415"/>
    </source>
</evidence>
<evidence type="ECO:0000256" key="10">
    <source>
        <dbReference type="ARBA" id="ARBA00023002"/>
    </source>
</evidence>
<dbReference type="PANTHER" id="PTHR36701">
    <property type="entry name" value="EPOXYQUEUOSINE REDUCTASE QUEH"/>
    <property type="match status" value="1"/>
</dbReference>
<organism evidence="18 19">
    <name type="scientific">Candidatus Komeilibacteria bacterium CG11_big_fil_rev_8_21_14_0_20_36_20</name>
    <dbReference type="NCBI Taxonomy" id="1974477"/>
    <lineage>
        <taxon>Bacteria</taxon>
        <taxon>Candidatus Komeiliibacteriota</taxon>
    </lineage>
</organism>
<dbReference type="EMBL" id="PCWQ01000009">
    <property type="protein sequence ID" value="PIR06811.1"/>
    <property type="molecule type" value="Genomic_DNA"/>
</dbReference>
<feature type="binding site" evidence="17">
    <location>
        <position position="88"/>
    </location>
    <ligand>
        <name>[4Fe-4S] cluster</name>
        <dbReference type="ChEBI" id="CHEBI:49883"/>
    </ligand>
</feature>
<dbReference type="UniPathway" id="UPA00392"/>
<feature type="binding site" evidence="17">
    <location>
        <position position="10"/>
    </location>
    <ligand>
        <name>[4Fe-4S] cluster</name>
        <dbReference type="ChEBI" id="CHEBI:49883"/>
    </ligand>
</feature>
<comment type="pathway">
    <text evidence="2 17">tRNA modification; tRNA-queuosine biosynthesis.</text>
</comment>
<keyword evidence="8 17" id="KW-0479">Metal-binding</keyword>
<dbReference type="GO" id="GO:0051539">
    <property type="term" value="F:4 iron, 4 sulfur cluster binding"/>
    <property type="evidence" value="ECO:0007669"/>
    <property type="project" value="UniProtKB-UniRule"/>
</dbReference>
<keyword evidence="9 17" id="KW-0671">Queuosine biosynthesis</keyword>
<sequence>MKPKLLLHTCCATCAIYVIEQLVQKFEVTVYFYGPNIHPRQEYNQRREEIKKYTKKIGLNFQEGEYDTALWFKKTKGLEQEPEKGRRCSVCFGLRLSSTAQKAQAEGYDAFASTLSISPHKDNKMISLIGSHLAEVFRLTFLDKDWKKQDGFKIANQLSQEENFYRQNYCGCVYSKRNK</sequence>
<evidence type="ECO:0000256" key="11">
    <source>
        <dbReference type="ARBA" id="ARBA00023004"/>
    </source>
</evidence>
<evidence type="ECO:0000256" key="3">
    <source>
        <dbReference type="ARBA" id="ARBA00008207"/>
    </source>
</evidence>
<evidence type="ECO:0000256" key="12">
    <source>
        <dbReference type="ARBA" id="ARBA00023014"/>
    </source>
</evidence>
<keyword evidence="11 17" id="KW-0408">Iron</keyword>
<dbReference type="Pfam" id="PF02677">
    <property type="entry name" value="QueH"/>
    <property type="match status" value="1"/>
</dbReference>
<keyword evidence="14 17" id="KW-0676">Redox-active center</keyword>
<protein>
    <recommendedName>
        <fullName evidence="5 17">Epoxyqueuosine reductase QueH</fullName>
        <ecNumber evidence="4 17">1.17.99.6</ecNumber>
    </recommendedName>
    <alternativeName>
        <fullName evidence="15 17">Queuosine biosynthesis protein QueH</fullName>
    </alternativeName>
</protein>
<evidence type="ECO:0000256" key="9">
    <source>
        <dbReference type="ARBA" id="ARBA00022785"/>
    </source>
</evidence>
<evidence type="ECO:0000256" key="8">
    <source>
        <dbReference type="ARBA" id="ARBA00022723"/>
    </source>
</evidence>
<proteinExistence type="inferred from homology"/>
<feature type="disulfide bond" description="Redox-active" evidence="17">
    <location>
        <begin position="170"/>
        <end position="172"/>
    </location>
</feature>
<dbReference type="InterPro" id="IPR003828">
    <property type="entry name" value="QueH"/>
</dbReference>
<evidence type="ECO:0000256" key="4">
    <source>
        <dbReference type="ARBA" id="ARBA00012622"/>
    </source>
</evidence>
<comment type="similarity">
    <text evidence="3 17">Belongs to the QueH family.</text>
</comment>
<comment type="catalytic activity">
    <reaction evidence="16 17">
        <text>epoxyqueuosine(34) in tRNA + AH2 = queuosine(34) in tRNA + A + H2O</text>
        <dbReference type="Rhea" id="RHEA:32159"/>
        <dbReference type="Rhea" id="RHEA-COMP:18571"/>
        <dbReference type="Rhea" id="RHEA-COMP:18582"/>
        <dbReference type="ChEBI" id="CHEBI:13193"/>
        <dbReference type="ChEBI" id="CHEBI:15377"/>
        <dbReference type="ChEBI" id="CHEBI:17499"/>
        <dbReference type="ChEBI" id="CHEBI:194431"/>
        <dbReference type="ChEBI" id="CHEBI:194443"/>
        <dbReference type="EC" id="1.17.99.6"/>
    </reaction>
</comment>
<comment type="caution">
    <text evidence="18">The sequence shown here is derived from an EMBL/GenBank/DDBJ whole genome shotgun (WGS) entry which is preliminary data.</text>
</comment>
<evidence type="ECO:0000256" key="2">
    <source>
        <dbReference type="ARBA" id="ARBA00004691"/>
    </source>
</evidence>
<evidence type="ECO:0000313" key="18">
    <source>
        <dbReference type="EMBL" id="PIR06811.1"/>
    </source>
</evidence>
<dbReference type="AlphaFoldDB" id="A0A2H0ND39"/>
<accession>A0A2H0ND39</accession>
<reference evidence="18 19" key="1">
    <citation type="submission" date="2017-09" db="EMBL/GenBank/DDBJ databases">
        <title>Depth-based differentiation of microbial function through sediment-hosted aquifers and enrichment of novel symbionts in the deep terrestrial subsurface.</title>
        <authorList>
            <person name="Probst A.J."/>
            <person name="Ladd B."/>
            <person name="Jarett J.K."/>
            <person name="Geller-Mcgrath D.E."/>
            <person name="Sieber C.M."/>
            <person name="Emerson J.B."/>
            <person name="Anantharaman K."/>
            <person name="Thomas B.C."/>
            <person name="Malmstrom R."/>
            <person name="Stieglmeier M."/>
            <person name="Klingl A."/>
            <person name="Woyke T."/>
            <person name="Ryan C.M."/>
            <person name="Banfield J.F."/>
        </authorList>
    </citation>
    <scope>NUCLEOTIDE SEQUENCE [LARGE SCALE GENOMIC DNA]</scope>
    <source>
        <strain evidence="18">CG11_big_fil_rev_8_21_14_0_20_36_20</strain>
    </source>
</reference>
<gene>
    <name evidence="17" type="primary">queH</name>
    <name evidence="18" type="ORF">COV55_02465</name>
</gene>
<feature type="binding site" evidence="17">
    <location>
        <position position="91"/>
    </location>
    <ligand>
        <name>[4Fe-4S] cluster</name>
        <dbReference type="ChEBI" id="CHEBI:49883"/>
    </ligand>
</feature>
<dbReference type="PANTHER" id="PTHR36701:SF1">
    <property type="entry name" value="EPOXYQUEUOSINE REDUCTASE QUEH"/>
    <property type="match status" value="1"/>
</dbReference>
<dbReference type="HAMAP" id="MF_02089">
    <property type="entry name" value="QueH"/>
    <property type="match status" value="1"/>
</dbReference>
<feature type="binding site" evidence="17">
    <location>
        <position position="11"/>
    </location>
    <ligand>
        <name>[4Fe-4S] cluster</name>
        <dbReference type="ChEBI" id="CHEBI:49883"/>
    </ligand>
</feature>
<dbReference type="GO" id="GO:0046872">
    <property type="term" value="F:metal ion binding"/>
    <property type="evidence" value="ECO:0007669"/>
    <property type="project" value="UniProtKB-KW"/>
</dbReference>
<dbReference type="EC" id="1.17.99.6" evidence="4 17"/>
<keyword evidence="13 17" id="KW-1015">Disulfide bond</keyword>
<evidence type="ECO:0000256" key="15">
    <source>
        <dbReference type="ARBA" id="ARBA00031446"/>
    </source>
</evidence>
<evidence type="ECO:0000256" key="5">
    <source>
        <dbReference type="ARBA" id="ARBA00016895"/>
    </source>
</evidence>
<keyword evidence="7 17" id="KW-0819">tRNA processing</keyword>
<evidence type="ECO:0000256" key="1">
    <source>
        <dbReference type="ARBA" id="ARBA00002268"/>
    </source>
</evidence>
<evidence type="ECO:0000256" key="13">
    <source>
        <dbReference type="ARBA" id="ARBA00023157"/>
    </source>
</evidence>
<comment type="function">
    <text evidence="1 17">Catalyzes the conversion of epoxyqueuosine (oQ) to queuosine (Q), which is a hypermodified base found in the wobble positions of tRNA(Asp), tRNA(Asn), tRNA(His) and tRNA(Tyr).</text>
</comment>
<dbReference type="Proteomes" id="UP000230564">
    <property type="component" value="Unassembled WGS sequence"/>
</dbReference>
<evidence type="ECO:0000256" key="14">
    <source>
        <dbReference type="ARBA" id="ARBA00023284"/>
    </source>
</evidence>
<name>A0A2H0ND39_9BACT</name>
<dbReference type="GO" id="GO:0008616">
    <property type="term" value="P:tRNA queuosine(34) biosynthetic process"/>
    <property type="evidence" value="ECO:0007669"/>
    <property type="project" value="UniProtKB-UniRule"/>
</dbReference>
<evidence type="ECO:0000256" key="17">
    <source>
        <dbReference type="HAMAP-Rule" id="MF_02089"/>
    </source>
</evidence>